<dbReference type="EMBL" id="KB446538">
    <property type="protein sequence ID" value="EME45434.1"/>
    <property type="molecule type" value="Genomic_DNA"/>
</dbReference>
<name>N1PSN6_DOTSN</name>
<accession>N1PSN6</accession>
<sequence length="209" mass="22811">MADLHYADADEDADADADADEDADADTDADVDAGLSRAHGAFALECGALCSSLSPAQPRESSTRHPFRFNNTRPRQRHCTAAHVPQPAGRRSTTSLQPAQCTCTGQELPSTCARISVSTTTNLHALHLRNTRDQTQRNHSPSIPSIPAAVGACISYVLRVQRDEHLTHSSSSRGRRQSRVRVLMWLMAHSALDRPDPMHAHSMVLFLSL</sequence>
<feature type="compositionally biased region" description="Acidic residues" evidence="1">
    <location>
        <begin position="9"/>
        <end position="28"/>
    </location>
</feature>
<dbReference type="HOGENOM" id="CLU_1315387_0_0_1"/>
<reference evidence="2 3" key="2">
    <citation type="journal article" date="2012" name="PLoS Pathog.">
        <title>Diverse lifestyles and strategies of plant pathogenesis encoded in the genomes of eighteen Dothideomycetes fungi.</title>
        <authorList>
            <person name="Ohm R.A."/>
            <person name="Feau N."/>
            <person name="Henrissat B."/>
            <person name="Schoch C.L."/>
            <person name="Horwitz B.A."/>
            <person name="Barry K.W."/>
            <person name="Condon B.J."/>
            <person name="Copeland A.C."/>
            <person name="Dhillon B."/>
            <person name="Glaser F."/>
            <person name="Hesse C.N."/>
            <person name="Kosti I."/>
            <person name="LaButti K."/>
            <person name="Lindquist E.A."/>
            <person name="Lucas S."/>
            <person name="Salamov A.A."/>
            <person name="Bradshaw R.E."/>
            <person name="Ciuffetti L."/>
            <person name="Hamelin R.C."/>
            <person name="Kema G.H.J."/>
            <person name="Lawrence C."/>
            <person name="Scott J.A."/>
            <person name="Spatafora J.W."/>
            <person name="Turgeon B.G."/>
            <person name="de Wit P.J.G.M."/>
            <person name="Zhong S."/>
            <person name="Goodwin S.B."/>
            <person name="Grigoriev I.V."/>
        </authorList>
    </citation>
    <scope>NUCLEOTIDE SEQUENCE [LARGE SCALE GENOMIC DNA]</scope>
    <source>
        <strain evidence="3">NZE10 / CBS 128990</strain>
    </source>
</reference>
<evidence type="ECO:0000256" key="1">
    <source>
        <dbReference type="SAM" id="MobiDB-lite"/>
    </source>
</evidence>
<organism evidence="2 3">
    <name type="scientific">Dothistroma septosporum (strain NZE10 / CBS 128990)</name>
    <name type="common">Red band needle blight fungus</name>
    <name type="synonym">Mycosphaerella pini</name>
    <dbReference type="NCBI Taxonomy" id="675120"/>
    <lineage>
        <taxon>Eukaryota</taxon>
        <taxon>Fungi</taxon>
        <taxon>Dikarya</taxon>
        <taxon>Ascomycota</taxon>
        <taxon>Pezizomycotina</taxon>
        <taxon>Dothideomycetes</taxon>
        <taxon>Dothideomycetidae</taxon>
        <taxon>Mycosphaerellales</taxon>
        <taxon>Mycosphaerellaceae</taxon>
        <taxon>Dothistroma</taxon>
    </lineage>
</organism>
<feature type="region of interest" description="Disordered" evidence="1">
    <location>
        <begin position="54"/>
        <end position="94"/>
    </location>
</feature>
<dbReference type="AlphaFoldDB" id="N1PSN6"/>
<feature type="region of interest" description="Disordered" evidence="1">
    <location>
        <begin position="1"/>
        <end position="28"/>
    </location>
</feature>
<protein>
    <submittedName>
        <fullName evidence="2">Uncharacterized protein</fullName>
    </submittedName>
</protein>
<gene>
    <name evidence="2" type="ORF">DOTSEDRAFT_33939</name>
</gene>
<evidence type="ECO:0000313" key="2">
    <source>
        <dbReference type="EMBL" id="EME45434.1"/>
    </source>
</evidence>
<dbReference type="Proteomes" id="UP000016933">
    <property type="component" value="Unassembled WGS sequence"/>
</dbReference>
<evidence type="ECO:0000313" key="3">
    <source>
        <dbReference type="Proteomes" id="UP000016933"/>
    </source>
</evidence>
<keyword evidence="3" id="KW-1185">Reference proteome</keyword>
<reference evidence="3" key="1">
    <citation type="journal article" date="2012" name="PLoS Genet.">
        <title>The genomes of the fungal plant pathogens Cladosporium fulvum and Dothistroma septosporum reveal adaptation to different hosts and lifestyles but also signatures of common ancestry.</title>
        <authorList>
            <person name="de Wit P.J.G.M."/>
            <person name="van der Burgt A."/>
            <person name="Oekmen B."/>
            <person name="Stergiopoulos I."/>
            <person name="Abd-Elsalam K.A."/>
            <person name="Aerts A.L."/>
            <person name="Bahkali A.H."/>
            <person name="Beenen H.G."/>
            <person name="Chettri P."/>
            <person name="Cox M.P."/>
            <person name="Datema E."/>
            <person name="de Vries R.P."/>
            <person name="Dhillon B."/>
            <person name="Ganley A.R."/>
            <person name="Griffiths S.A."/>
            <person name="Guo Y."/>
            <person name="Hamelin R.C."/>
            <person name="Henrissat B."/>
            <person name="Kabir M.S."/>
            <person name="Jashni M.K."/>
            <person name="Kema G."/>
            <person name="Klaubauf S."/>
            <person name="Lapidus A."/>
            <person name="Levasseur A."/>
            <person name="Lindquist E."/>
            <person name="Mehrabi R."/>
            <person name="Ohm R.A."/>
            <person name="Owen T.J."/>
            <person name="Salamov A."/>
            <person name="Schwelm A."/>
            <person name="Schijlen E."/>
            <person name="Sun H."/>
            <person name="van den Burg H.A."/>
            <person name="van Ham R.C.H.J."/>
            <person name="Zhang S."/>
            <person name="Goodwin S.B."/>
            <person name="Grigoriev I.V."/>
            <person name="Collemare J."/>
            <person name="Bradshaw R.E."/>
        </authorList>
    </citation>
    <scope>NUCLEOTIDE SEQUENCE [LARGE SCALE GENOMIC DNA]</scope>
    <source>
        <strain evidence="3">NZE10 / CBS 128990</strain>
    </source>
</reference>
<proteinExistence type="predicted"/>